<sequence>MRLANPDAEGMNSKNRIENEVALASTALSAFEPHVVPSVYGWGSAAGESSQGWILQELMPGTPVDEAFGTMSFPQKKQIFAQMAKLLNTLQAYQLPESITGFGASFKGRLEVALKNADGNPYIQGWRTNGVMGRLDAFVERGIPAQFESLTSKQDKVIVHADFTTNNLLFDAKSGRITALIDYDFACVSHPSYEFLRSFDGAGGQFRGWSGDEASDQTALRDAKLHGFPSPLSQATQDGVEWDVAKAWEDELEKLDTKRPKTIEGIDKVADVDAILRTILPWRITNSDIVRLQQEEVIMQCRNDNEAQLIRILNRLGF</sequence>
<evidence type="ECO:0000259" key="1">
    <source>
        <dbReference type="Pfam" id="PF01636"/>
    </source>
</evidence>
<evidence type="ECO:0000313" key="3">
    <source>
        <dbReference type="Proteomes" id="UP000070700"/>
    </source>
</evidence>
<feature type="domain" description="Aminoglycoside phosphotransferase" evidence="1">
    <location>
        <begin position="12"/>
        <end position="199"/>
    </location>
</feature>
<name>A0A194XEQ4_MOLSC</name>
<dbReference type="OrthoDB" id="2831558at2759"/>
<dbReference type="GeneID" id="28828098"/>
<dbReference type="InterPro" id="IPR002575">
    <property type="entry name" value="Aminoglycoside_PTrfase"/>
</dbReference>
<dbReference type="InterPro" id="IPR051678">
    <property type="entry name" value="AGP_Transferase"/>
</dbReference>
<dbReference type="Proteomes" id="UP000070700">
    <property type="component" value="Unassembled WGS sequence"/>
</dbReference>
<dbReference type="KEGG" id="psco:LY89DRAFT_717824"/>
<reference evidence="2 3" key="1">
    <citation type="submission" date="2015-10" db="EMBL/GenBank/DDBJ databases">
        <title>Full genome of DAOMC 229536 Phialocephala scopiformis, a fungal endophyte of spruce producing the potent anti-insectan compound rugulosin.</title>
        <authorList>
            <consortium name="DOE Joint Genome Institute"/>
            <person name="Walker A.K."/>
            <person name="Frasz S.L."/>
            <person name="Seifert K.A."/>
            <person name="Miller J.D."/>
            <person name="Mondo S.J."/>
            <person name="Labutti K."/>
            <person name="Lipzen A."/>
            <person name="Dockter R."/>
            <person name="Kennedy M."/>
            <person name="Grigoriev I.V."/>
            <person name="Spatafora J.W."/>
        </authorList>
    </citation>
    <scope>NUCLEOTIDE SEQUENCE [LARGE SCALE GENOMIC DNA]</scope>
    <source>
        <strain evidence="2 3">CBS 120377</strain>
    </source>
</reference>
<proteinExistence type="predicted"/>
<dbReference type="PANTHER" id="PTHR21310">
    <property type="entry name" value="AMINOGLYCOSIDE PHOSPHOTRANSFERASE-RELATED-RELATED"/>
    <property type="match status" value="1"/>
</dbReference>
<gene>
    <name evidence="2" type="ORF">LY89DRAFT_717824</name>
</gene>
<dbReference type="EMBL" id="KQ947413">
    <property type="protein sequence ID" value="KUJ18237.1"/>
    <property type="molecule type" value="Genomic_DNA"/>
</dbReference>
<protein>
    <submittedName>
        <fullName evidence="2">APH-domain-containing protein</fullName>
    </submittedName>
</protein>
<evidence type="ECO:0000313" key="2">
    <source>
        <dbReference type="EMBL" id="KUJ18237.1"/>
    </source>
</evidence>
<dbReference type="Pfam" id="PF01636">
    <property type="entry name" value="APH"/>
    <property type="match status" value="1"/>
</dbReference>
<dbReference type="InParanoid" id="A0A194XEQ4"/>
<dbReference type="PANTHER" id="PTHR21310:SF42">
    <property type="entry name" value="BIFUNCTIONAL AAC_APH"/>
    <property type="match status" value="1"/>
</dbReference>
<dbReference type="AlphaFoldDB" id="A0A194XEQ4"/>
<dbReference type="SUPFAM" id="SSF56112">
    <property type="entry name" value="Protein kinase-like (PK-like)"/>
    <property type="match status" value="1"/>
</dbReference>
<organism evidence="2 3">
    <name type="scientific">Mollisia scopiformis</name>
    <name type="common">Conifer needle endophyte fungus</name>
    <name type="synonym">Phialocephala scopiformis</name>
    <dbReference type="NCBI Taxonomy" id="149040"/>
    <lineage>
        <taxon>Eukaryota</taxon>
        <taxon>Fungi</taxon>
        <taxon>Dikarya</taxon>
        <taxon>Ascomycota</taxon>
        <taxon>Pezizomycotina</taxon>
        <taxon>Leotiomycetes</taxon>
        <taxon>Helotiales</taxon>
        <taxon>Mollisiaceae</taxon>
        <taxon>Mollisia</taxon>
    </lineage>
</organism>
<accession>A0A194XEQ4</accession>
<keyword evidence="3" id="KW-1185">Reference proteome</keyword>
<dbReference type="InterPro" id="IPR011009">
    <property type="entry name" value="Kinase-like_dom_sf"/>
</dbReference>
<dbReference type="Gene3D" id="3.90.1200.10">
    <property type="match status" value="1"/>
</dbReference>
<dbReference type="STRING" id="149040.A0A194XEQ4"/>
<dbReference type="RefSeq" id="XP_018072592.1">
    <property type="nucleotide sequence ID" value="XM_018218372.1"/>
</dbReference>